<keyword evidence="4" id="KW-0227">DNA damage</keyword>
<dbReference type="STRING" id="684364.F4PA52"/>
<dbReference type="Proteomes" id="UP000007241">
    <property type="component" value="Unassembled WGS sequence"/>
</dbReference>
<feature type="compositionally biased region" description="Polar residues" evidence="8">
    <location>
        <begin position="1"/>
        <end position="28"/>
    </location>
</feature>
<protein>
    <recommendedName>
        <fullName evidence="11">AAA+ ATPase domain-containing protein</fullName>
    </recommendedName>
</protein>
<dbReference type="GO" id="GO:0003682">
    <property type="term" value="F:chromatin binding"/>
    <property type="evidence" value="ECO:0000318"/>
    <property type="project" value="GO_Central"/>
</dbReference>
<evidence type="ECO:0000256" key="5">
    <source>
        <dbReference type="ARBA" id="ARBA00022840"/>
    </source>
</evidence>
<dbReference type="Gene3D" id="3.40.50.300">
    <property type="entry name" value="P-loop containing nucleotide triphosphate hydrolases"/>
    <property type="match status" value="1"/>
</dbReference>
<dbReference type="GO" id="GO:0000077">
    <property type="term" value="P:DNA damage checkpoint signaling"/>
    <property type="evidence" value="ECO:0000318"/>
    <property type="project" value="GO_Central"/>
</dbReference>
<evidence type="ECO:0000256" key="4">
    <source>
        <dbReference type="ARBA" id="ARBA00022763"/>
    </source>
</evidence>
<keyword evidence="3" id="KW-0547">Nucleotide-binding</keyword>
<evidence type="ECO:0008006" key="11">
    <source>
        <dbReference type="Google" id="ProtNLM"/>
    </source>
</evidence>
<reference evidence="9 10" key="1">
    <citation type="submission" date="2009-12" db="EMBL/GenBank/DDBJ databases">
        <title>The draft genome of Batrachochytrium dendrobatidis.</title>
        <authorList>
            <consortium name="US DOE Joint Genome Institute (JGI-PGF)"/>
            <person name="Kuo A."/>
            <person name="Salamov A."/>
            <person name="Schmutz J."/>
            <person name="Lucas S."/>
            <person name="Pitluck S."/>
            <person name="Rosenblum E."/>
            <person name="Stajich J."/>
            <person name="Eisen M."/>
            <person name="Grigoriev I.V."/>
        </authorList>
    </citation>
    <scope>NUCLEOTIDE SEQUENCE [LARGE SCALE GENOMIC DNA]</scope>
    <source>
        <strain evidence="10">JAM81 / FGSC 10211</strain>
    </source>
</reference>
<accession>F4PA52</accession>
<evidence type="ECO:0000256" key="8">
    <source>
        <dbReference type="SAM" id="MobiDB-lite"/>
    </source>
</evidence>
<dbReference type="PANTHER" id="PTHR12172">
    <property type="entry name" value="CELL CYCLE CHECKPOINT PROTEIN RAD17"/>
    <property type="match status" value="1"/>
</dbReference>
<dbReference type="InParanoid" id="F4PA52"/>
<proteinExistence type="inferred from homology"/>
<keyword evidence="7" id="KW-0131">Cell cycle</keyword>
<organism evidence="9 10">
    <name type="scientific">Batrachochytrium dendrobatidis (strain JAM81 / FGSC 10211)</name>
    <name type="common">Frog chytrid fungus</name>
    <dbReference type="NCBI Taxonomy" id="684364"/>
    <lineage>
        <taxon>Eukaryota</taxon>
        <taxon>Fungi</taxon>
        <taxon>Fungi incertae sedis</taxon>
        <taxon>Chytridiomycota</taxon>
        <taxon>Chytridiomycota incertae sedis</taxon>
        <taxon>Chytridiomycetes</taxon>
        <taxon>Rhizophydiales</taxon>
        <taxon>Rhizophydiales incertae sedis</taxon>
        <taxon>Batrachochytrium</taxon>
    </lineage>
</organism>
<dbReference type="GO" id="GO:0005524">
    <property type="term" value="F:ATP binding"/>
    <property type="evidence" value="ECO:0007669"/>
    <property type="project" value="UniProtKB-KW"/>
</dbReference>
<sequence>MSGIPSRSGQRSVQSNRTTPKTTESAITTEIAVVEQVESEDSSTTSAESDDVSTSHIVLTAPVRKRLGNRRVCTRSSTGTIKTTAGSTPKKSSTHTQDIPIHHSDTIHNSTQTTASLFRKLVIPGQLLSQTTLHASAGSSLDKNDSLLDISDHSDTSCDTAVALDSISTMTKAISNSNRITGLEVIGDSIDISCKSTTRSGKTLDINPTQSTLTRTPYRTRPLSGLSLTQSSTRPSQSSTRHHTRFQSQFQSKQTHLVEDIAGFVSDESDVDVQINSIKGGQMAFTSPCKSVSTLVQQQGEFESQLWVDKYKPNSEAEVAIHKKKLKDVRDWLIRAFSGHNGNGRTNGKLLVLSGPSGVGKTAALNVLACELDFEIVEWENPVNINTFQSIWDRHDSLGADGKVERFTSDYVPVLQRFQDFLTSSCKTPALHFTTTSVNSKSKSLTQSNLHTQSYNSPNIASTSKRKIVLIEDWPQLGSMSSRTSVHTALRMYLASKNSAYPLVLIISDTSDVHQSGNTMFKGMGFTDAPITLRTLISPDISSQASYTHIKFNLVAPTILAKALTRIADIEFRSMSKRIHRPSKMMIEWISKSSSGDIRHAIHRLQFLALIDPKSIPLSLQEEPQKYNKRGRNGRSLVSADDTSDRAVCSTLGGDGFLDAGLSKSPHDRSNARGKSSTVRASLDQVDCRDESVSIFQAVGRIRYNKRLDSVAPCEHLLGPTLSCMKRTTLEAVPEDILSLLYVDPDVFTLFSEQNVPSAYTTVEELVLATSYLSDADIYTGRWENRRIMAQYTMSVTARGLLFAHSPSPLVSSLEHVSAHSSENQSRATANSFAKRNEFNQLHKPEAWQCQTRARENRLAIHAGLAAEWTRQYMKMSRLDSLEAFAQNEMVLSPDAGTLLDHVSESALWLEIVPFLGLLGRTNKHPPVRNLPGYAKSALASVCGYSLIAGSKLLDEGSYDGGIEYLDAIEDLAHPGHQMDGRPTASAAFSTGTGHGRLEWKDHLALADDDIEEF</sequence>
<evidence type="ECO:0000256" key="7">
    <source>
        <dbReference type="ARBA" id="ARBA00023306"/>
    </source>
</evidence>
<dbReference type="PANTHER" id="PTHR12172:SF0">
    <property type="entry name" value="CELL CYCLE CHECKPOINT PROTEIN RAD17"/>
    <property type="match status" value="1"/>
</dbReference>
<keyword evidence="6" id="KW-0539">Nucleus</keyword>
<dbReference type="SUPFAM" id="SSF52540">
    <property type="entry name" value="P-loop containing nucleoside triphosphate hydrolases"/>
    <property type="match status" value="1"/>
</dbReference>
<dbReference type="Pfam" id="PF03215">
    <property type="entry name" value="Rad17"/>
    <property type="match status" value="1"/>
</dbReference>
<dbReference type="GO" id="GO:0006281">
    <property type="term" value="P:DNA repair"/>
    <property type="evidence" value="ECO:0000318"/>
    <property type="project" value="GO_Central"/>
</dbReference>
<feature type="compositionally biased region" description="Low complexity" evidence="8">
    <location>
        <begin position="212"/>
        <end position="239"/>
    </location>
</feature>
<dbReference type="HOGENOM" id="CLU_297175_0_0_1"/>
<dbReference type="GeneID" id="18244181"/>
<evidence type="ECO:0000256" key="3">
    <source>
        <dbReference type="ARBA" id="ARBA00022741"/>
    </source>
</evidence>
<evidence type="ECO:0000256" key="1">
    <source>
        <dbReference type="ARBA" id="ARBA00004123"/>
    </source>
</evidence>
<name>F4PA52_BATDJ</name>
<feature type="region of interest" description="Disordered" evidence="8">
    <location>
        <begin position="201"/>
        <end position="249"/>
    </location>
</feature>
<dbReference type="AlphaFoldDB" id="F4PA52"/>
<dbReference type="InterPro" id="IPR004582">
    <property type="entry name" value="Checkpoint_prot_Rad17_Rad24"/>
</dbReference>
<comment type="similarity">
    <text evidence="2">Belongs to the rad17/RAD24 family.</text>
</comment>
<dbReference type="RefSeq" id="XP_006681534.1">
    <property type="nucleotide sequence ID" value="XM_006681471.1"/>
</dbReference>
<feature type="compositionally biased region" description="Polar residues" evidence="8">
    <location>
        <begin position="201"/>
        <end position="211"/>
    </location>
</feature>
<keyword evidence="5" id="KW-0067">ATP-binding</keyword>
<dbReference type="OrthoDB" id="10265971at2759"/>
<comment type="subcellular location">
    <subcellularLocation>
        <location evidence="1">Nucleus</location>
    </subcellularLocation>
</comment>
<evidence type="ECO:0000313" key="10">
    <source>
        <dbReference type="Proteomes" id="UP000007241"/>
    </source>
</evidence>
<evidence type="ECO:0000313" key="9">
    <source>
        <dbReference type="EMBL" id="EGF77977.1"/>
    </source>
</evidence>
<feature type="compositionally biased region" description="Low complexity" evidence="8">
    <location>
        <begin position="42"/>
        <end position="53"/>
    </location>
</feature>
<feature type="region of interest" description="Disordered" evidence="8">
    <location>
        <begin position="73"/>
        <end position="104"/>
    </location>
</feature>
<evidence type="ECO:0000256" key="6">
    <source>
        <dbReference type="ARBA" id="ARBA00023242"/>
    </source>
</evidence>
<dbReference type="GO" id="GO:0033314">
    <property type="term" value="P:mitotic DNA replication checkpoint signaling"/>
    <property type="evidence" value="ECO:0000318"/>
    <property type="project" value="GO_Central"/>
</dbReference>
<keyword evidence="10" id="KW-1185">Reference proteome</keyword>
<dbReference type="EMBL" id="GL882890">
    <property type="protein sequence ID" value="EGF77977.1"/>
    <property type="molecule type" value="Genomic_DNA"/>
</dbReference>
<evidence type="ECO:0000256" key="2">
    <source>
        <dbReference type="ARBA" id="ARBA00006168"/>
    </source>
</evidence>
<feature type="compositionally biased region" description="Polar residues" evidence="8">
    <location>
        <begin position="74"/>
        <end position="97"/>
    </location>
</feature>
<dbReference type="InterPro" id="IPR027417">
    <property type="entry name" value="P-loop_NTPase"/>
</dbReference>
<gene>
    <name evidence="9" type="ORF">BATDEDRAFT_91219</name>
</gene>
<feature type="region of interest" description="Disordered" evidence="8">
    <location>
        <begin position="1"/>
        <end position="53"/>
    </location>
</feature>
<dbReference type="GO" id="GO:0005634">
    <property type="term" value="C:nucleus"/>
    <property type="evidence" value="ECO:0007669"/>
    <property type="project" value="UniProtKB-SubCell"/>
</dbReference>